<dbReference type="EMBL" id="CAJVPT010004212">
    <property type="protein sequence ID" value="CAG8505455.1"/>
    <property type="molecule type" value="Genomic_DNA"/>
</dbReference>
<keyword evidence="2" id="KW-1185">Reference proteome</keyword>
<evidence type="ECO:0000313" key="2">
    <source>
        <dbReference type="Proteomes" id="UP000789525"/>
    </source>
</evidence>
<evidence type="ECO:0000313" key="1">
    <source>
        <dbReference type="EMBL" id="CAG8505455.1"/>
    </source>
</evidence>
<dbReference type="Proteomes" id="UP000789525">
    <property type="component" value="Unassembled WGS sequence"/>
</dbReference>
<organism evidence="1 2">
    <name type="scientific">Acaulospora colombiana</name>
    <dbReference type="NCBI Taxonomy" id="27376"/>
    <lineage>
        <taxon>Eukaryota</taxon>
        <taxon>Fungi</taxon>
        <taxon>Fungi incertae sedis</taxon>
        <taxon>Mucoromycota</taxon>
        <taxon>Glomeromycotina</taxon>
        <taxon>Glomeromycetes</taxon>
        <taxon>Diversisporales</taxon>
        <taxon>Acaulosporaceae</taxon>
        <taxon>Acaulospora</taxon>
    </lineage>
</organism>
<reference evidence="1" key="1">
    <citation type="submission" date="2021-06" db="EMBL/GenBank/DDBJ databases">
        <authorList>
            <person name="Kallberg Y."/>
            <person name="Tangrot J."/>
            <person name="Rosling A."/>
        </authorList>
    </citation>
    <scope>NUCLEOTIDE SEQUENCE</scope>
    <source>
        <strain evidence="1">CL356</strain>
    </source>
</reference>
<sequence>MKNPDEKSNFGKLKNYNAKSPVWGFAKFCKKDRLPKDGEITIGVRFNKVQFESERIPTPLPSQQIPQDLVKAWKAELNQPEISDVQFNFTNCERASCQTLYARSSILSERSIYFNSMLQQDRWSESMKDSKNKSAGGLMEKFKTEIYRKFKSRTPESQAYYCNTIQPQKISKSTDSTKLKHDNSTIPPSACEKLSLSNTKKNINKATLNDDCLEVSSARNPSIPKKYTVTISDFHPDTFKSMLRFLYTDHIDFYPLSSHRRPLDIFKIADKYLITELRDRAKTKIFKDLTPKSAIEMLFDENIWLWDDLKEESEDDEDIAIRRELFRELLERVRKDVCAVQ</sequence>
<accession>A0ACA9L1I4</accession>
<name>A0ACA9L1I4_9GLOM</name>
<gene>
    <name evidence="1" type="ORF">ACOLOM_LOCUS2983</name>
</gene>
<protein>
    <submittedName>
        <fullName evidence="1">3107_t:CDS:1</fullName>
    </submittedName>
</protein>
<comment type="caution">
    <text evidence="1">The sequence shown here is derived from an EMBL/GenBank/DDBJ whole genome shotgun (WGS) entry which is preliminary data.</text>
</comment>
<proteinExistence type="predicted"/>